<dbReference type="SUPFAM" id="SSF58069">
    <property type="entry name" value="Virus ectodomain"/>
    <property type="match status" value="1"/>
</dbReference>
<organism evidence="2">
    <name type="scientific">Menura novaehollandiae</name>
    <name type="common">superb lyrebird</name>
    <dbReference type="NCBI Taxonomy" id="47692"/>
    <lineage>
        <taxon>Eukaryota</taxon>
        <taxon>Metazoa</taxon>
        <taxon>Chordata</taxon>
        <taxon>Craniata</taxon>
        <taxon>Vertebrata</taxon>
        <taxon>Euteleostomi</taxon>
        <taxon>Archelosauria</taxon>
        <taxon>Archosauria</taxon>
        <taxon>Dinosauria</taxon>
        <taxon>Saurischia</taxon>
        <taxon>Theropoda</taxon>
        <taxon>Coelurosauria</taxon>
        <taxon>Aves</taxon>
        <taxon>Neognathae</taxon>
        <taxon>Neoaves</taxon>
        <taxon>Telluraves</taxon>
        <taxon>Australaves</taxon>
        <taxon>Passeriformes</taxon>
        <taxon>Menuridae</taxon>
        <taxon>Menura</taxon>
    </lineage>
</organism>
<comment type="caution">
    <text evidence="2">The sequence shown here is derived from an EMBL/GenBank/DDBJ whole genome shotgun (WGS) entry which is preliminary data.</text>
</comment>
<feature type="non-terminal residue" evidence="2">
    <location>
        <position position="1"/>
    </location>
</feature>
<dbReference type="Gene3D" id="1.10.287.210">
    <property type="match status" value="1"/>
</dbReference>
<dbReference type="Proteomes" id="UP000521578">
    <property type="component" value="Unassembled WGS sequence"/>
</dbReference>
<protein>
    <submittedName>
        <fullName evidence="2">ERB1 protein</fullName>
    </submittedName>
</protein>
<name>A0AA97NCQ0_9PASS</name>
<dbReference type="InterPro" id="IPR018154">
    <property type="entry name" value="TLV/ENV_coat_polyprotein"/>
</dbReference>
<keyword evidence="3" id="KW-1185">Reference proteome</keyword>
<dbReference type="Pfam" id="PF03708">
    <property type="entry name" value="Avian_gp85"/>
    <property type="match status" value="1"/>
</dbReference>
<proteinExistence type="predicted"/>
<accession>A0AA97NCQ0</accession>
<reference evidence="2" key="1">
    <citation type="submission" date="2022-12" db="EMBL/GenBank/DDBJ databases">
        <title>Bird 10,000 Genomes (B10K) Project - Family phase.</title>
        <authorList>
            <person name="Zhang G."/>
        </authorList>
    </citation>
    <scope>NUCLEOTIDE SEQUENCE</scope>
    <source>
        <strain evidence="2">B10K-CU-030-46</strain>
        <tissue evidence="2">Muscle</tissue>
    </source>
</reference>
<keyword evidence="1" id="KW-0812">Transmembrane</keyword>
<keyword evidence="1" id="KW-1133">Transmembrane helix</keyword>
<sequence>TAKMPGYSYTDEGDYCNGTALGAETRETKRDITNRGTPKHLPPGYFLICGDRAWQGLPRNPFGGPCYLGKLTMFAPSKHNITTFRVRANSRFHRSLTLGPHCNGNLTLWSTAGRVVGSLFVPHVAAGKALGDITKLACWMQKQLNITSKVLSELSEDVNSLRHALLQNRAAIDFLLLAQGHGCEDFEGMCCLNLSDHSISIHKQLADLRNNMNAIRITTDPLSDWFTSLGLTGWLGTLAREGLRLLVVIVIGLIIFTCLIS</sequence>
<gene>
    <name evidence="2" type="primary">Ervpablb1</name>
    <name evidence="2" type="ORF">MENNOV_R15832</name>
</gene>
<evidence type="ECO:0000256" key="1">
    <source>
        <dbReference type="SAM" id="Phobius"/>
    </source>
</evidence>
<evidence type="ECO:0000313" key="3">
    <source>
        <dbReference type="Proteomes" id="UP000521578"/>
    </source>
</evidence>
<dbReference type="PANTHER" id="PTHR10424">
    <property type="entry name" value="VIRAL ENVELOPE PROTEIN"/>
    <property type="match status" value="1"/>
</dbReference>
<feature type="transmembrane region" description="Helical" evidence="1">
    <location>
        <begin position="242"/>
        <end position="260"/>
    </location>
</feature>
<dbReference type="AlphaFoldDB" id="A0AA97NCQ0"/>
<feature type="non-terminal residue" evidence="2">
    <location>
        <position position="261"/>
    </location>
</feature>
<keyword evidence="1" id="KW-0472">Membrane</keyword>
<dbReference type="EMBL" id="VWPS01001180">
    <property type="protein sequence ID" value="NXE99981.1"/>
    <property type="molecule type" value="Genomic_DNA"/>
</dbReference>
<dbReference type="InterPro" id="IPR005166">
    <property type="entry name" value="RSV_p95_env"/>
</dbReference>
<evidence type="ECO:0000313" key="2">
    <source>
        <dbReference type="EMBL" id="NXE99981.1"/>
    </source>
</evidence>